<sequence length="507" mass="57547">MDKKQVAIVGAGISGLLACKYCLSKGFNPVVFELESDIGGVWKKTIKTTRLQSPKLVFQFSDFPWPPSVTDDFPTQQQILDYIRSYATHFDLIRHIKFNSRVKGIRYDGPSSDTWREPFPPEGKWNVTVDDTQTATTQVYTVDFVILCLGRFKDVPNIPDFPAGKGPEVFRGQAIHSMDYAAMDNNTSEEFVRGKRVIVVGFGKTGLDIARECSSINGRNHPCTILYRRDHWKVPDWSVWGIPLPLLYLNRFSQLLVHKPGEGFLLSLVATLLSPLGWGVSKLVETYIKKKIPIAKFDMVPKESFSKEARSCVLCYMPDADEFFDAVEKGSIKLKKTPTFTFYDKGVLIEDDDTRIEADIVIFATGFKGVEKLGDIFESSTYRMLITGSPRVPLYRECIHPRIPQLAIIGFSESISNIHTSEMRSKWVVALLEGAFKLPSVKEMQKDIARWDEYMKQSTGEHCYRSSVCTLEIWYNDQLCKDMGMNPLRKNGLLANLFEPFLPADYA</sequence>
<gene>
    <name evidence="1" type="ORF">L2E82_39037</name>
</gene>
<evidence type="ECO:0000313" key="2">
    <source>
        <dbReference type="Proteomes" id="UP001055811"/>
    </source>
</evidence>
<organism evidence="1 2">
    <name type="scientific">Cichorium intybus</name>
    <name type="common">Chicory</name>
    <dbReference type="NCBI Taxonomy" id="13427"/>
    <lineage>
        <taxon>Eukaryota</taxon>
        <taxon>Viridiplantae</taxon>
        <taxon>Streptophyta</taxon>
        <taxon>Embryophyta</taxon>
        <taxon>Tracheophyta</taxon>
        <taxon>Spermatophyta</taxon>
        <taxon>Magnoliopsida</taxon>
        <taxon>eudicotyledons</taxon>
        <taxon>Gunneridae</taxon>
        <taxon>Pentapetalae</taxon>
        <taxon>asterids</taxon>
        <taxon>campanulids</taxon>
        <taxon>Asterales</taxon>
        <taxon>Asteraceae</taxon>
        <taxon>Cichorioideae</taxon>
        <taxon>Cichorieae</taxon>
        <taxon>Cichoriinae</taxon>
        <taxon>Cichorium</taxon>
    </lineage>
</organism>
<name>A0ACB9AGJ9_CICIN</name>
<protein>
    <submittedName>
        <fullName evidence="1">Uncharacterized protein</fullName>
    </submittedName>
</protein>
<accession>A0ACB9AGJ9</accession>
<reference evidence="1 2" key="2">
    <citation type="journal article" date="2022" name="Mol. Ecol. Resour.">
        <title>The genomes of chicory, endive, great burdock and yacon provide insights into Asteraceae paleo-polyploidization history and plant inulin production.</title>
        <authorList>
            <person name="Fan W."/>
            <person name="Wang S."/>
            <person name="Wang H."/>
            <person name="Wang A."/>
            <person name="Jiang F."/>
            <person name="Liu H."/>
            <person name="Zhao H."/>
            <person name="Xu D."/>
            <person name="Zhang Y."/>
        </authorList>
    </citation>
    <scope>NUCLEOTIDE SEQUENCE [LARGE SCALE GENOMIC DNA]</scope>
    <source>
        <strain evidence="2">cv. Punajuju</strain>
        <tissue evidence="1">Leaves</tissue>
    </source>
</reference>
<comment type="caution">
    <text evidence="1">The sequence shown here is derived from an EMBL/GenBank/DDBJ whole genome shotgun (WGS) entry which is preliminary data.</text>
</comment>
<proteinExistence type="predicted"/>
<dbReference type="EMBL" id="CM042015">
    <property type="protein sequence ID" value="KAI3709277.1"/>
    <property type="molecule type" value="Genomic_DNA"/>
</dbReference>
<dbReference type="Proteomes" id="UP001055811">
    <property type="component" value="Linkage Group LG07"/>
</dbReference>
<reference evidence="2" key="1">
    <citation type="journal article" date="2022" name="Mol. Ecol. Resour.">
        <title>The genomes of chicory, endive, great burdock and yacon provide insights into Asteraceae palaeo-polyploidization history and plant inulin production.</title>
        <authorList>
            <person name="Fan W."/>
            <person name="Wang S."/>
            <person name="Wang H."/>
            <person name="Wang A."/>
            <person name="Jiang F."/>
            <person name="Liu H."/>
            <person name="Zhao H."/>
            <person name="Xu D."/>
            <person name="Zhang Y."/>
        </authorList>
    </citation>
    <scope>NUCLEOTIDE SEQUENCE [LARGE SCALE GENOMIC DNA]</scope>
    <source>
        <strain evidence="2">cv. Punajuju</strain>
    </source>
</reference>
<evidence type="ECO:0000313" key="1">
    <source>
        <dbReference type="EMBL" id="KAI3709277.1"/>
    </source>
</evidence>
<keyword evidence="2" id="KW-1185">Reference proteome</keyword>